<dbReference type="VEuPathDB" id="FungiDB:TSTA_105020"/>
<dbReference type="HOGENOM" id="CLU_013985_4_1_1"/>
<dbReference type="InterPro" id="IPR016181">
    <property type="entry name" value="Acyl_CoA_acyltransferase"/>
</dbReference>
<evidence type="ECO:0000313" key="2">
    <source>
        <dbReference type="EMBL" id="EED14290.1"/>
    </source>
</evidence>
<dbReference type="Gene3D" id="3.40.630.30">
    <property type="match status" value="1"/>
</dbReference>
<proteinExistence type="predicted"/>
<dbReference type="InParanoid" id="B8MP51"/>
<sequence length="250" mass="28053">MIRNATPADLPQIRAINTHYILNTVLTFMQTPPPPGAILTKYNEIKTHGLPYFVAVDDELKYEDSSGLILGYAYLSPYRGHMLSYASTVELTLFVHPEHQSKAVGSKLLAAILKAAESGFLYHCHVYESTGSDEDQRTVFAGDNEMGVPVRNILAVMAVDPNGPDGGDALRRWYITRGFVERGRLEKIGFKNGLCMRLNQRINNRNPNPNPNPMNWHHEDWASMRFLVGAHNASGWLRSNVLLTLFLSKD</sequence>
<evidence type="ECO:0000259" key="1">
    <source>
        <dbReference type="PROSITE" id="PS51186"/>
    </source>
</evidence>
<name>B8MP51_TALSN</name>
<protein>
    <submittedName>
        <fullName evidence="2">GNAT family N-acetyltransferase, putative</fullName>
    </submittedName>
</protein>
<dbReference type="PhylomeDB" id="B8MP51"/>
<dbReference type="Proteomes" id="UP000001745">
    <property type="component" value="Unassembled WGS sequence"/>
</dbReference>
<reference evidence="3" key="1">
    <citation type="journal article" date="2015" name="Genome Announc.">
        <title>Genome sequence of the AIDS-associated pathogen Penicillium marneffei (ATCC18224) and its near taxonomic relative Talaromyces stipitatus (ATCC10500).</title>
        <authorList>
            <person name="Nierman W.C."/>
            <person name="Fedorova-Abrams N.D."/>
            <person name="Andrianopoulos A."/>
        </authorList>
    </citation>
    <scope>NUCLEOTIDE SEQUENCE [LARGE SCALE GENOMIC DNA]</scope>
    <source>
        <strain evidence="3">ATCC 10500 / CBS 375.48 / QM 6759 / NRRL 1006</strain>
    </source>
</reference>
<dbReference type="AlphaFoldDB" id="B8MP51"/>
<keyword evidence="3" id="KW-1185">Reference proteome</keyword>
<dbReference type="PROSITE" id="PS51186">
    <property type="entry name" value="GNAT"/>
    <property type="match status" value="1"/>
</dbReference>
<organism evidence="2 3">
    <name type="scientific">Talaromyces stipitatus (strain ATCC 10500 / CBS 375.48 / QM 6759 / NRRL 1006)</name>
    <name type="common">Penicillium stipitatum</name>
    <dbReference type="NCBI Taxonomy" id="441959"/>
    <lineage>
        <taxon>Eukaryota</taxon>
        <taxon>Fungi</taxon>
        <taxon>Dikarya</taxon>
        <taxon>Ascomycota</taxon>
        <taxon>Pezizomycotina</taxon>
        <taxon>Eurotiomycetes</taxon>
        <taxon>Eurotiomycetidae</taxon>
        <taxon>Eurotiales</taxon>
        <taxon>Trichocomaceae</taxon>
        <taxon>Talaromyces</taxon>
        <taxon>Talaromyces sect. Talaromyces</taxon>
    </lineage>
</organism>
<dbReference type="OMA" id="YMKWGFV"/>
<dbReference type="RefSeq" id="XP_002486528.1">
    <property type="nucleotide sequence ID" value="XM_002486483.1"/>
</dbReference>
<accession>B8MP51</accession>
<dbReference type="Pfam" id="PF13508">
    <property type="entry name" value="Acetyltransf_7"/>
    <property type="match status" value="1"/>
</dbReference>
<dbReference type="OrthoDB" id="2129362at2759"/>
<dbReference type="EMBL" id="EQ962658">
    <property type="protein sequence ID" value="EED14290.1"/>
    <property type="molecule type" value="Genomic_DNA"/>
</dbReference>
<dbReference type="GeneID" id="8098723"/>
<dbReference type="GO" id="GO:0016747">
    <property type="term" value="F:acyltransferase activity, transferring groups other than amino-acyl groups"/>
    <property type="evidence" value="ECO:0007669"/>
    <property type="project" value="InterPro"/>
</dbReference>
<gene>
    <name evidence="2" type="ORF">TSTA_105020</name>
</gene>
<feature type="domain" description="N-acetyltransferase" evidence="1">
    <location>
        <begin position="1"/>
        <end position="201"/>
    </location>
</feature>
<dbReference type="InterPro" id="IPR000182">
    <property type="entry name" value="GNAT_dom"/>
</dbReference>
<evidence type="ECO:0000313" key="3">
    <source>
        <dbReference type="Proteomes" id="UP000001745"/>
    </source>
</evidence>
<dbReference type="CDD" id="cd04301">
    <property type="entry name" value="NAT_SF"/>
    <property type="match status" value="1"/>
</dbReference>
<dbReference type="eggNOG" id="ENOG502S5BC">
    <property type="taxonomic scope" value="Eukaryota"/>
</dbReference>
<dbReference type="STRING" id="441959.B8MP51"/>
<keyword evidence="2" id="KW-0808">Transferase</keyword>
<dbReference type="SUPFAM" id="SSF55729">
    <property type="entry name" value="Acyl-CoA N-acyltransferases (Nat)"/>
    <property type="match status" value="1"/>
</dbReference>